<dbReference type="Proteomes" id="UP000824890">
    <property type="component" value="Unassembled WGS sequence"/>
</dbReference>
<feature type="domain" description="H15" evidence="5">
    <location>
        <begin position="26"/>
        <end position="95"/>
    </location>
</feature>
<feature type="domain" description="H15" evidence="5">
    <location>
        <begin position="296"/>
        <end position="362"/>
    </location>
</feature>
<feature type="compositionally biased region" description="Basic and acidic residues" evidence="4">
    <location>
        <begin position="424"/>
        <end position="433"/>
    </location>
</feature>
<keyword evidence="3" id="KW-0539">Nucleus</keyword>
<dbReference type="PANTHER" id="PTHR11467:SF135">
    <property type="entry name" value="GENOME ASSEMBLY, CHROMOSOME: A09"/>
    <property type="match status" value="1"/>
</dbReference>
<reference evidence="6 7" key="1">
    <citation type="submission" date="2021-05" db="EMBL/GenBank/DDBJ databases">
        <title>Genome Assembly of Synthetic Allotetraploid Brassica napus Reveals Homoeologous Exchanges between Subgenomes.</title>
        <authorList>
            <person name="Davis J.T."/>
        </authorList>
    </citation>
    <scope>NUCLEOTIDE SEQUENCE [LARGE SCALE GENOMIC DNA]</scope>
    <source>
        <strain evidence="7">cv. Da-Ae</strain>
        <tissue evidence="6">Seedling</tissue>
    </source>
</reference>
<dbReference type="PRINTS" id="PR00929">
    <property type="entry name" value="ATHOOK"/>
</dbReference>
<comment type="subcellular location">
    <subcellularLocation>
        <location evidence="1">Nucleus</location>
    </subcellularLocation>
</comment>
<dbReference type="InterPro" id="IPR036390">
    <property type="entry name" value="WH_DNA-bd_sf"/>
</dbReference>
<gene>
    <name evidence="6" type="ORF">HID58_048912</name>
</gene>
<feature type="compositionally biased region" description="Basic and acidic residues" evidence="4">
    <location>
        <begin position="94"/>
        <end position="106"/>
    </location>
</feature>
<evidence type="ECO:0000259" key="5">
    <source>
        <dbReference type="PROSITE" id="PS51504"/>
    </source>
</evidence>
<protein>
    <recommendedName>
        <fullName evidence="5">H15 domain-containing protein</fullName>
    </recommendedName>
</protein>
<dbReference type="Gene3D" id="1.10.10.10">
    <property type="entry name" value="Winged helix-like DNA-binding domain superfamily/Winged helix DNA-binding domain"/>
    <property type="match status" value="2"/>
</dbReference>
<feature type="region of interest" description="Disordered" evidence="4">
    <location>
        <begin position="90"/>
        <end position="162"/>
    </location>
</feature>
<dbReference type="InterPro" id="IPR017956">
    <property type="entry name" value="AT_hook_DNA-bd_motif"/>
</dbReference>
<dbReference type="EMBL" id="JAGKQM010000012">
    <property type="protein sequence ID" value="KAH0899344.1"/>
    <property type="molecule type" value="Genomic_DNA"/>
</dbReference>
<evidence type="ECO:0000256" key="1">
    <source>
        <dbReference type="ARBA" id="ARBA00004123"/>
    </source>
</evidence>
<name>A0ABQ8B3F4_BRANA</name>
<dbReference type="Pfam" id="PF00538">
    <property type="entry name" value="Linker_histone"/>
    <property type="match status" value="1"/>
</dbReference>
<dbReference type="InterPro" id="IPR036388">
    <property type="entry name" value="WH-like_DNA-bd_sf"/>
</dbReference>
<accession>A0ABQ8B3F4</accession>
<dbReference type="PROSITE" id="PS51504">
    <property type="entry name" value="H15"/>
    <property type="match status" value="2"/>
</dbReference>
<keyword evidence="2" id="KW-0238">DNA-binding</keyword>
<dbReference type="PANTHER" id="PTHR11467">
    <property type="entry name" value="HISTONE H1"/>
    <property type="match status" value="1"/>
</dbReference>
<keyword evidence="7" id="KW-1185">Reference proteome</keyword>
<evidence type="ECO:0000313" key="7">
    <source>
        <dbReference type="Proteomes" id="UP000824890"/>
    </source>
</evidence>
<dbReference type="InterPro" id="IPR005818">
    <property type="entry name" value="Histone_H1/H5_H15"/>
</dbReference>
<sequence>MENGLDIQQTPTMVEHPPQIQELLFSLLPYHQMIMEAIEASNDAKGCSKTAILKHIETTQTHLPPSHLTLLDYHLNQMKHSGKIVIVKNNYMKPDPKPKPQGDSRHVAVTSPSVSSSLRLRGRPSRSNDSFSGADLTEEKTEVPPSVSGRPRGRPPKKEKMVQGYDGACASRAWKATETQTQYAGFGNHFKCHSGLLRAFHSVYGQTRVVLVRWGTFATTPLVNLRFAQTLSPDLMISTRKIFLISFSMKRVELKAAEQYSFFPCPVFDVRMENGVDLQQTPTDDHPPQLQELPFSLPPYPQMIMDAIEATNGCNKTAIVKHIDSTQITLPPSHLTLLNYHLNWMKQSGQIVIVKNNYMKPNPNAPPNRGRGRPPKPKPEGDSSHVAVSELDLTEEKTKAPRPPKKQKTDSETVKDAATGEANNGERRGRGRP</sequence>
<feature type="region of interest" description="Disordered" evidence="4">
    <location>
        <begin position="357"/>
        <end position="433"/>
    </location>
</feature>
<proteinExistence type="predicted"/>
<dbReference type="SUPFAM" id="SSF46785">
    <property type="entry name" value="Winged helix' DNA-binding domain"/>
    <property type="match status" value="2"/>
</dbReference>
<evidence type="ECO:0000313" key="6">
    <source>
        <dbReference type="EMBL" id="KAH0899344.1"/>
    </source>
</evidence>
<evidence type="ECO:0000256" key="3">
    <source>
        <dbReference type="ARBA" id="ARBA00023242"/>
    </source>
</evidence>
<comment type="caution">
    <text evidence="6">The sequence shown here is derived from an EMBL/GenBank/DDBJ whole genome shotgun (WGS) entry which is preliminary data.</text>
</comment>
<organism evidence="6 7">
    <name type="scientific">Brassica napus</name>
    <name type="common">Rape</name>
    <dbReference type="NCBI Taxonomy" id="3708"/>
    <lineage>
        <taxon>Eukaryota</taxon>
        <taxon>Viridiplantae</taxon>
        <taxon>Streptophyta</taxon>
        <taxon>Embryophyta</taxon>
        <taxon>Tracheophyta</taxon>
        <taxon>Spermatophyta</taxon>
        <taxon>Magnoliopsida</taxon>
        <taxon>eudicotyledons</taxon>
        <taxon>Gunneridae</taxon>
        <taxon>Pentapetalae</taxon>
        <taxon>rosids</taxon>
        <taxon>malvids</taxon>
        <taxon>Brassicales</taxon>
        <taxon>Brassicaceae</taxon>
        <taxon>Brassiceae</taxon>
        <taxon>Brassica</taxon>
    </lineage>
</organism>
<evidence type="ECO:0000256" key="4">
    <source>
        <dbReference type="SAM" id="MobiDB-lite"/>
    </source>
</evidence>
<evidence type="ECO:0000256" key="2">
    <source>
        <dbReference type="ARBA" id="ARBA00023125"/>
    </source>
</evidence>
<dbReference type="SMART" id="SM00526">
    <property type="entry name" value="H15"/>
    <property type="match status" value="2"/>
</dbReference>